<dbReference type="InterPro" id="IPR015424">
    <property type="entry name" value="PyrdxlP-dep_Trfase"/>
</dbReference>
<evidence type="ECO:0000313" key="4">
    <source>
        <dbReference type="EMBL" id="OGD56703.1"/>
    </source>
</evidence>
<dbReference type="SUPFAM" id="SSF53383">
    <property type="entry name" value="PLP-dependent transferases"/>
    <property type="match status" value="1"/>
</dbReference>
<dbReference type="AlphaFoldDB" id="A0A1F5DNH4"/>
<dbReference type="CDD" id="cd00616">
    <property type="entry name" value="AHBA_syn"/>
    <property type="match status" value="1"/>
</dbReference>
<dbReference type="STRING" id="1797460.A3E73_00585"/>
<evidence type="ECO:0000313" key="5">
    <source>
        <dbReference type="Proteomes" id="UP000176791"/>
    </source>
</evidence>
<sequence>MKSILLGPPSISNQDVAAVVRVLKSGQLSLGQETEKFEQELAKFVGAKYAAAASSGTTALHLAVVASKIKAGDEVITTPFSFVASTNCFLYEKAVPKFVDIDPETFNLDANKIEAAISRKTKAIVGVDIFGYPAEWQQILAIAQKRHLAVIEDAAEALGARYKGKKLGGLGHPTVFAFYPNKQMTTAEGGALVTNDQRQYKLIKGLLNQGRGPNMNWLKHLYLGYNYRLTEIQAALGRSQLNKLDNFLLKRNQAAGWYRERLGRVPGVNLLKADDKNHQRSWFVYVIRLDKNIDRDKVMKKLLVAGIPTKAYLPSIHLQPYMKQFGFKPGDFPVSETVSASTLALPFYTQMNQSTVDFVCQKLNKILQSN</sequence>
<dbReference type="GO" id="GO:0008483">
    <property type="term" value="F:transaminase activity"/>
    <property type="evidence" value="ECO:0007669"/>
    <property type="project" value="TreeGrafter"/>
</dbReference>
<feature type="modified residue" description="N6-(pyridoxal phosphate)lysine" evidence="2">
    <location>
        <position position="182"/>
    </location>
</feature>
<dbReference type="InterPro" id="IPR015422">
    <property type="entry name" value="PyrdxlP-dep_Trfase_small"/>
</dbReference>
<dbReference type="GO" id="GO:0030170">
    <property type="term" value="F:pyridoxal phosphate binding"/>
    <property type="evidence" value="ECO:0007669"/>
    <property type="project" value="TreeGrafter"/>
</dbReference>
<dbReference type="EMBL" id="MEZN01000010">
    <property type="protein sequence ID" value="OGD56703.1"/>
    <property type="molecule type" value="Genomic_DNA"/>
</dbReference>
<name>A0A1F5DNH4_9BACT</name>
<evidence type="ECO:0000256" key="1">
    <source>
        <dbReference type="PIRSR" id="PIRSR000390-1"/>
    </source>
</evidence>
<keyword evidence="2 3" id="KW-0663">Pyridoxal phosphate</keyword>
<reference evidence="4 5" key="1">
    <citation type="journal article" date="2016" name="Nat. Commun.">
        <title>Thousands of microbial genomes shed light on interconnected biogeochemical processes in an aquifer system.</title>
        <authorList>
            <person name="Anantharaman K."/>
            <person name="Brown C.T."/>
            <person name="Hug L.A."/>
            <person name="Sharon I."/>
            <person name="Castelle C.J."/>
            <person name="Probst A.J."/>
            <person name="Thomas B.C."/>
            <person name="Singh A."/>
            <person name="Wilkins M.J."/>
            <person name="Karaoz U."/>
            <person name="Brodie E.L."/>
            <person name="Williams K.H."/>
            <person name="Hubbard S.S."/>
            <person name="Banfield J.F."/>
        </authorList>
    </citation>
    <scope>NUCLEOTIDE SEQUENCE [LARGE SCALE GENOMIC DNA]</scope>
</reference>
<dbReference type="PANTHER" id="PTHR30244:SF39">
    <property type="entry name" value="BLR3650 PROTEIN"/>
    <property type="match status" value="1"/>
</dbReference>
<comment type="similarity">
    <text evidence="3">Belongs to the DegT/DnrJ/EryC1 family.</text>
</comment>
<dbReference type="PIRSF" id="PIRSF000390">
    <property type="entry name" value="PLP_StrS"/>
    <property type="match status" value="1"/>
</dbReference>
<dbReference type="InterPro" id="IPR015421">
    <property type="entry name" value="PyrdxlP-dep_Trfase_major"/>
</dbReference>
<dbReference type="PANTHER" id="PTHR30244">
    <property type="entry name" value="TRANSAMINASE"/>
    <property type="match status" value="1"/>
</dbReference>
<evidence type="ECO:0008006" key="6">
    <source>
        <dbReference type="Google" id="ProtNLM"/>
    </source>
</evidence>
<gene>
    <name evidence="4" type="ORF">A3E73_00585</name>
</gene>
<accession>A0A1F5DNH4</accession>
<proteinExistence type="inferred from homology"/>
<protein>
    <recommendedName>
        <fullName evidence="6">Polysaccharide biosynthesis protein</fullName>
    </recommendedName>
</protein>
<comment type="caution">
    <text evidence="4">The sequence shown here is derived from an EMBL/GenBank/DDBJ whole genome shotgun (WGS) entry which is preliminary data.</text>
</comment>
<evidence type="ECO:0000256" key="3">
    <source>
        <dbReference type="RuleBase" id="RU004508"/>
    </source>
</evidence>
<dbReference type="Proteomes" id="UP000176791">
    <property type="component" value="Unassembled WGS sequence"/>
</dbReference>
<dbReference type="Pfam" id="PF01041">
    <property type="entry name" value="DegT_DnrJ_EryC1"/>
    <property type="match status" value="1"/>
</dbReference>
<organism evidence="4 5">
    <name type="scientific">Candidatus Beckwithbacteria bacterium RIFCSPHIGHO2_12_FULL_47_17</name>
    <dbReference type="NCBI Taxonomy" id="1797460"/>
    <lineage>
        <taxon>Bacteria</taxon>
        <taxon>Candidatus Beckwithiibacteriota</taxon>
    </lineage>
</organism>
<feature type="active site" description="Proton acceptor" evidence="1">
    <location>
        <position position="182"/>
    </location>
</feature>
<evidence type="ECO:0000256" key="2">
    <source>
        <dbReference type="PIRSR" id="PIRSR000390-2"/>
    </source>
</evidence>
<dbReference type="InterPro" id="IPR000653">
    <property type="entry name" value="DegT/StrS_aminotransferase"/>
</dbReference>
<dbReference type="Gene3D" id="3.90.1150.10">
    <property type="entry name" value="Aspartate Aminotransferase, domain 1"/>
    <property type="match status" value="1"/>
</dbReference>
<dbReference type="GO" id="GO:0000271">
    <property type="term" value="P:polysaccharide biosynthetic process"/>
    <property type="evidence" value="ECO:0007669"/>
    <property type="project" value="TreeGrafter"/>
</dbReference>
<dbReference type="Gene3D" id="3.40.640.10">
    <property type="entry name" value="Type I PLP-dependent aspartate aminotransferase-like (Major domain)"/>
    <property type="match status" value="1"/>
</dbReference>